<organism evidence="4 5">
    <name type="scientific">Trichonephila clavipes</name>
    <name type="common">Golden silk orbweaver</name>
    <name type="synonym">Nephila clavipes</name>
    <dbReference type="NCBI Taxonomy" id="2585209"/>
    <lineage>
        <taxon>Eukaryota</taxon>
        <taxon>Metazoa</taxon>
        <taxon>Ecdysozoa</taxon>
        <taxon>Arthropoda</taxon>
        <taxon>Chelicerata</taxon>
        <taxon>Arachnida</taxon>
        <taxon>Araneae</taxon>
        <taxon>Araneomorphae</taxon>
        <taxon>Entelegynae</taxon>
        <taxon>Araneoidea</taxon>
        <taxon>Nephilidae</taxon>
        <taxon>Trichonephila</taxon>
    </lineage>
</organism>
<reference evidence="4" key="1">
    <citation type="submission" date="2020-08" db="EMBL/GenBank/DDBJ databases">
        <title>Multicomponent nature underlies the extraordinary mechanical properties of spider dragline silk.</title>
        <authorList>
            <person name="Kono N."/>
            <person name="Nakamura H."/>
            <person name="Mori M."/>
            <person name="Yoshida Y."/>
            <person name="Ohtoshi R."/>
            <person name="Malay A.D."/>
            <person name="Moran D.A.P."/>
            <person name="Tomita M."/>
            <person name="Numata K."/>
            <person name="Arakawa K."/>
        </authorList>
    </citation>
    <scope>NUCLEOTIDE SEQUENCE</scope>
</reference>
<protein>
    <submittedName>
        <fullName evidence="4">Retrovirus-related Pol polyprotein from transposon 297</fullName>
    </submittedName>
</protein>
<dbReference type="Gene3D" id="3.10.10.10">
    <property type="entry name" value="HIV Type 1 Reverse Transcriptase, subunit A, domain 1"/>
    <property type="match status" value="1"/>
</dbReference>
<comment type="caution">
    <text evidence="4">The sequence shown here is derived from an EMBL/GenBank/DDBJ whole genome shotgun (WGS) entry which is preliminary data.</text>
</comment>
<dbReference type="PANTHER" id="PTHR37984:SF5">
    <property type="entry name" value="PROTEIN NYNRIN-LIKE"/>
    <property type="match status" value="1"/>
</dbReference>
<accession>A0A8X7BLR8</accession>
<name>A0A8X7BLR8_TRICX</name>
<dbReference type="PANTHER" id="PTHR37984">
    <property type="entry name" value="PROTEIN CBG26694"/>
    <property type="match status" value="1"/>
</dbReference>
<dbReference type="InterPro" id="IPR041577">
    <property type="entry name" value="RT_RNaseH_2"/>
</dbReference>
<dbReference type="InterPro" id="IPR050951">
    <property type="entry name" value="Retrovirus_Pol_polyprotein"/>
</dbReference>
<sequence length="290" mass="33600">MKNILDEVSLLEKRISELSINRRNSRSEFKNSNQTRNKSRSRSHNDIIRPSKSPWASPLHVVNKKDGGVRPCGDYRRLNAQTIPDRYPIPQFLGYSITPEGSKPLPEKVDAILSYKLPETIRALRTSLVLLNFYRRFFKNAAKHQAFLHEYSKGSKKNDKTRIVWTGEAQENFENCKQDLAHATLFSFPDPDLQLALLTDASNVAIGSVLQQFEAGNRFHFFSKKLTEAKKNDSTYDRELLGIYLSVKQFKHLLEGRNFVIYTDHKPITYAFHQKNEKASPRQLRHLQHM</sequence>
<dbReference type="Gene3D" id="3.30.70.270">
    <property type="match status" value="1"/>
</dbReference>
<evidence type="ECO:0000313" key="4">
    <source>
        <dbReference type="EMBL" id="GFY36706.1"/>
    </source>
</evidence>
<evidence type="ECO:0000256" key="1">
    <source>
        <dbReference type="ARBA" id="ARBA00023268"/>
    </source>
</evidence>
<keyword evidence="5" id="KW-1185">Reference proteome</keyword>
<keyword evidence="1" id="KW-0511">Multifunctional enzyme</keyword>
<dbReference type="InterPro" id="IPR043128">
    <property type="entry name" value="Rev_trsase/Diguanyl_cyclase"/>
</dbReference>
<dbReference type="CDD" id="cd09274">
    <property type="entry name" value="RNase_HI_RT_Ty3"/>
    <property type="match status" value="1"/>
</dbReference>
<dbReference type="InterPro" id="IPR043502">
    <property type="entry name" value="DNA/RNA_pol_sf"/>
</dbReference>
<dbReference type="AlphaFoldDB" id="A0A8X7BLR8"/>
<dbReference type="Proteomes" id="UP000887159">
    <property type="component" value="Unassembled WGS sequence"/>
</dbReference>
<proteinExistence type="predicted"/>
<evidence type="ECO:0000259" key="3">
    <source>
        <dbReference type="Pfam" id="PF17919"/>
    </source>
</evidence>
<dbReference type="Pfam" id="PF17919">
    <property type="entry name" value="RT_RNaseH_2"/>
    <property type="match status" value="1"/>
</dbReference>
<evidence type="ECO:0000256" key="2">
    <source>
        <dbReference type="SAM" id="MobiDB-lite"/>
    </source>
</evidence>
<dbReference type="EMBL" id="BMAU01021438">
    <property type="protein sequence ID" value="GFY36706.1"/>
    <property type="molecule type" value="Genomic_DNA"/>
</dbReference>
<evidence type="ECO:0000313" key="5">
    <source>
        <dbReference type="Proteomes" id="UP000887159"/>
    </source>
</evidence>
<gene>
    <name evidence="4" type="primary">pol</name>
    <name evidence="4" type="ORF">TNCV_2566681</name>
</gene>
<dbReference type="SUPFAM" id="SSF56672">
    <property type="entry name" value="DNA/RNA polymerases"/>
    <property type="match status" value="1"/>
</dbReference>
<feature type="domain" description="Reverse transcriptase/retrotransposon-derived protein RNase H-like" evidence="3">
    <location>
        <begin position="165"/>
        <end position="261"/>
    </location>
</feature>
<dbReference type="GO" id="GO:0071897">
    <property type="term" value="P:DNA biosynthetic process"/>
    <property type="evidence" value="ECO:0007669"/>
    <property type="project" value="UniProtKB-ARBA"/>
</dbReference>
<feature type="region of interest" description="Disordered" evidence="2">
    <location>
        <begin position="26"/>
        <end position="54"/>
    </location>
</feature>